<sequence length="69" mass="7823">MDGFKPGQRKVIFTCIKRNLTTKELKDHLCDDNQRDEAVVLPPSFPRSLVNGAERYTQAPGWKSRSSST</sequence>
<gene>
    <name evidence="1" type="ORF">RRG08_065546</name>
</gene>
<dbReference type="EMBL" id="JAWDGP010001336">
    <property type="protein sequence ID" value="KAK3792717.1"/>
    <property type="molecule type" value="Genomic_DNA"/>
</dbReference>
<keyword evidence="2" id="KW-1185">Reference proteome</keyword>
<evidence type="ECO:0000313" key="2">
    <source>
        <dbReference type="Proteomes" id="UP001283361"/>
    </source>
</evidence>
<dbReference type="GO" id="GO:0005524">
    <property type="term" value="F:ATP binding"/>
    <property type="evidence" value="ECO:0007669"/>
    <property type="project" value="InterPro"/>
</dbReference>
<dbReference type="GO" id="GO:0003918">
    <property type="term" value="F:DNA topoisomerase type II (double strand cut, ATP-hydrolyzing) activity"/>
    <property type="evidence" value="ECO:0007669"/>
    <property type="project" value="InterPro"/>
</dbReference>
<name>A0AAE1ATV8_9GAST</name>
<evidence type="ECO:0000313" key="1">
    <source>
        <dbReference type="EMBL" id="KAK3792717.1"/>
    </source>
</evidence>
<reference evidence="1" key="1">
    <citation type="journal article" date="2023" name="G3 (Bethesda)">
        <title>A reference genome for the long-term kleptoplast-retaining sea slug Elysia crispata morphotype clarki.</title>
        <authorList>
            <person name="Eastman K.E."/>
            <person name="Pendleton A.L."/>
            <person name="Shaikh M.A."/>
            <person name="Suttiyut T."/>
            <person name="Ogas R."/>
            <person name="Tomko P."/>
            <person name="Gavelis G."/>
            <person name="Widhalm J.R."/>
            <person name="Wisecaver J.H."/>
        </authorList>
    </citation>
    <scope>NUCLEOTIDE SEQUENCE</scope>
    <source>
        <strain evidence="1">ECLA1</strain>
    </source>
</reference>
<dbReference type="AlphaFoldDB" id="A0AAE1ATV8"/>
<accession>A0AAE1ATV8</accession>
<proteinExistence type="predicted"/>
<dbReference type="Proteomes" id="UP001283361">
    <property type="component" value="Unassembled WGS sequence"/>
</dbReference>
<comment type="caution">
    <text evidence="1">The sequence shown here is derived from an EMBL/GenBank/DDBJ whole genome shotgun (WGS) entry which is preliminary data.</text>
</comment>
<dbReference type="InterPro" id="IPR013760">
    <property type="entry name" value="Topo_IIA-like_dom_sf"/>
</dbReference>
<dbReference type="SUPFAM" id="SSF56719">
    <property type="entry name" value="Type II DNA topoisomerase"/>
    <property type="match status" value="1"/>
</dbReference>
<protein>
    <submittedName>
        <fullName evidence="1">Uncharacterized protein</fullName>
    </submittedName>
</protein>
<organism evidence="1 2">
    <name type="scientific">Elysia crispata</name>
    <name type="common">lettuce slug</name>
    <dbReference type="NCBI Taxonomy" id="231223"/>
    <lineage>
        <taxon>Eukaryota</taxon>
        <taxon>Metazoa</taxon>
        <taxon>Spiralia</taxon>
        <taxon>Lophotrochozoa</taxon>
        <taxon>Mollusca</taxon>
        <taxon>Gastropoda</taxon>
        <taxon>Heterobranchia</taxon>
        <taxon>Euthyneura</taxon>
        <taxon>Panpulmonata</taxon>
        <taxon>Sacoglossa</taxon>
        <taxon>Placobranchoidea</taxon>
        <taxon>Plakobranchidae</taxon>
        <taxon>Elysia</taxon>
    </lineage>
</organism>